<name>A0ABS7T3V0_9GAMM</name>
<dbReference type="Proteomes" id="UP001430954">
    <property type="component" value="Unassembled WGS sequence"/>
</dbReference>
<protein>
    <recommendedName>
        <fullName evidence="4">Secreted protein</fullName>
    </recommendedName>
</protein>
<proteinExistence type="predicted"/>
<feature type="chain" id="PRO_5047291868" description="Secreted protein" evidence="1">
    <location>
        <begin position="28"/>
        <end position="169"/>
    </location>
</feature>
<organism evidence="2 3">
    <name type="scientific">Novilysobacter selenitireducens</name>
    <dbReference type="NCBI Taxonomy" id="2872639"/>
    <lineage>
        <taxon>Bacteria</taxon>
        <taxon>Pseudomonadati</taxon>
        <taxon>Pseudomonadota</taxon>
        <taxon>Gammaproteobacteria</taxon>
        <taxon>Lysobacterales</taxon>
        <taxon>Lysobacteraceae</taxon>
        <taxon>Novilysobacter</taxon>
    </lineage>
</organism>
<evidence type="ECO:0008006" key="4">
    <source>
        <dbReference type="Google" id="ProtNLM"/>
    </source>
</evidence>
<evidence type="ECO:0000313" key="2">
    <source>
        <dbReference type="EMBL" id="MBZ4038550.1"/>
    </source>
</evidence>
<keyword evidence="1" id="KW-0732">Signal</keyword>
<reference evidence="2 3" key="1">
    <citation type="submission" date="2021-09" db="EMBL/GenBank/DDBJ databases">
        <title>Lysobacter sp. 13A isolated from the river sediment.</title>
        <authorList>
            <person name="Liu H."/>
            <person name="Li S."/>
            <person name="Mao S."/>
        </authorList>
    </citation>
    <scope>NUCLEOTIDE SEQUENCE [LARGE SCALE GENOMIC DNA]</scope>
    <source>
        <strain evidence="2 3">13A</strain>
    </source>
</reference>
<comment type="caution">
    <text evidence="2">The sequence shown here is derived from an EMBL/GenBank/DDBJ whole genome shotgun (WGS) entry which is preliminary data.</text>
</comment>
<accession>A0ABS7T3V0</accession>
<dbReference type="EMBL" id="JAINZW010000001">
    <property type="protein sequence ID" value="MBZ4038550.1"/>
    <property type="molecule type" value="Genomic_DNA"/>
</dbReference>
<feature type="signal peptide" evidence="1">
    <location>
        <begin position="1"/>
        <end position="27"/>
    </location>
</feature>
<keyword evidence="3" id="KW-1185">Reference proteome</keyword>
<evidence type="ECO:0000256" key="1">
    <source>
        <dbReference type="SAM" id="SignalP"/>
    </source>
</evidence>
<evidence type="ECO:0000313" key="3">
    <source>
        <dbReference type="Proteomes" id="UP001430954"/>
    </source>
</evidence>
<gene>
    <name evidence="2" type="ORF">K6753_03230</name>
</gene>
<dbReference type="RefSeq" id="WP_223674729.1">
    <property type="nucleotide sequence ID" value="NZ_JAINZW010000001.1"/>
</dbReference>
<sequence>MLSIRARSLRPLALSLALVLMPMAVLAQDAPRLIEQEMTPEEFRAAGLDRLSPEQLASLNAWLGRTLDVETAKAAETARAEVKEASRGFLSFGSTEPIVARIQGEFRGFGKGRRYTLDNGHVWEQVDDARLAGARLDSPTVTIAPAVIGNVWYLSVEGYNTRAKVQRIE</sequence>